<dbReference type="AlphaFoldDB" id="A0AAU9WPR0"/>
<reference evidence="1 2" key="1">
    <citation type="submission" date="2022-05" db="EMBL/GenBank/DDBJ databases">
        <authorList>
            <consortium name="Genoscope - CEA"/>
            <person name="William W."/>
        </authorList>
    </citation>
    <scope>NUCLEOTIDE SEQUENCE [LARGE SCALE GENOMIC DNA]</scope>
</reference>
<gene>
    <name evidence="1" type="ORF">PMEA_00009239</name>
</gene>
<dbReference type="InterPro" id="IPR036465">
    <property type="entry name" value="vWFA_dom_sf"/>
</dbReference>
<comment type="caution">
    <text evidence="1">The sequence shown here is derived from an EMBL/GenBank/DDBJ whole genome shotgun (WGS) entry which is preliminary data.</text>
</comment>
<evidence type="ECO:0000313" key="1">
    <source>
        <dbReference type="EMBL" id="CAH3121466.1"/>
    </source>
</evidence>
<dbReference type="SUPFAM" id="SSF53300">
    <property type="entry name" value="vWA-like"/>
    <property type="match status" value="1"/>
</dbReference>
<accession>A0AAU9WPR0</accession>
<dbReference type="Proteomes" id="UP001159428">
    <property type="component" value="Unassembled WGS sequence"/>
</dbReference>
<organism evidence="1 2">
    <name type="scientific">Pocillopora meandrina</name>
    <dbReference type="NCBI Taxonomy" id="46732"/>
    <lineage>
        <taxon>Eukaryota</taxon>
        <taxon>Metazoa</taxon>
        <taxon>Cnidaria</taxon>
        <taxon>Anthozoa</taxon>
        <taxon>Hexacorallia</taxon>
        <taxon>Scleractinia</taxon>
        <taxon>Astrocoeniina</taxon>
        <taxon>Pocilloporidae</taxon>
        <taxon>Pocillopora</taxon>
    </lineage>
</organism>
<sequence length="104" mass="11508">MVDSFKSLHKHLENISQIANGKSFLSCSSAAPLQEPGYSSLGNSVTHFVPENGDRPESPNFLILLTDGNTHKASEPFDTAITQPPCKSHIYYHRQANGQNYYRG</sequence>
<proteinExistence type="predicted"/>
<evidence type="ECO:0000313" key="2">
    <source>
        <dbReference type="Proteomes" id="UP001159428"/>
    </source>
</evidence>
<keyword evidence="2" id="KW-1185">Reference proteome</keyword>
<dbReference type="EMBL" id="CALNXJ010000018">
    <property type="protein sequence ID" value="CAH3121466.1"/>
    <property type="molecule type" value="Genomic_DNA"/>
</dbReference>
<protein>
    <submittedName>
        <fullName evidence="1">Uncharacterized protein</fullName>
    </submittedName>
</protein>
<name>A0AAU9WPR0_9CNID</name>